<dbReference type="Proteomes" id="UP001174909">
    <property type="component" value="Unassembled WGS sequence"/>
</dbReference>
<accession>A0AA35X1S8</accession>
<protein>
    <submittedName>
        <fullName evidence="1">Uncharacterized protein</fullName>
    </submittedName>
</protein>
<organism evidence="1 2">
    <name type="scientific">Geodia barretti</name>
    <name type="common">Barrett's horny sponge</name>
    <dbReference type="NCBI Taxonomy" id="519541"/>
    <lineage>
        <taxon>Eukaryota</taxon>
        <taxon>Metazoa</taxon>
        <taxon>Porifera</taxon>
        <taxon>Demospongiae</taxon>
        <taxon>Heteroscleromorpha</taxon>
        <taxon>Tetractinellida</taxon>
        <taxon>Astrophorina</taxon>
        <taxon>Geodiidae</taxon>
        <taxon>Geodia</taxon>
    </lineage>
</organism>
<evidence type="ECO:0000313" key="1">
    <source>
        <dbReference type="EMBL" id="CAI8040959.1"/>
    </source>
</evidence>
<dbReference type="EMBL" id="CASHTH010003152">
    <property type="protein sequence ID" value="CAI8040959.1"/>
    <property type="molecule type" value="Genomic_DNA"/>
</dbReference>
<evidence type="ECO:0000313" key="2">
    <source>
        <dbReference type="Proteomes" id="UP001174909"/>
    </source>
</evidence>
<reference evidence="1" key="1">
    <citation type="submission" date="2023-03" db="EMBL/GenBank/DDBJ databases">
        <authorList>
            <person name="Steffen K."/>
            <person name="Cardenas P."/>
        </authorList>
    </citation>
    <scope>NUCLEOTIDE SEQUENCE</scope>
</reference>
<proteinExistence type="predicted"/>
<sequence>DRPGLGEDPLYAVPEQVAARLRAKKAVSSSATQSTHGEIPESVEPVLLEALGAWQKAESMRDSDITLARNNYSRAATLLTKVLLDPAVDPTLKQNISSKRQEALTKCSAMETLINRSKRCSKCSFQYPYTYSALYTDIESRKLYALDTCWAPELCTLV</sequence>
<comment type="caution">
    <text evidence="1">The sequence shown here is derived from an EMBL/GenBank/DDBJ whole genome shotgun (WGS) entry which is preliminary data.</text>
</comment>
<name>A0AA35X1S8_GEOBA</name>
<keyword evidence="2" id="KW-1185">Reference proteome</keyword>
<dbReference type="AlphaFoldDB" id="A0AA35X1S8"/>
<gene>
    <name evidence="1" type="ORF">GBAR_LOCUS22765</name>
</gene>
<feature type="non-terminal residue" evidence="1">
    <location>
        <position position="158"/>
    </location>
</feature>